<organism evidence="2 3">
    <name type="scientific">Gonapodya prolifera (strain JEL478)</name>
    <name type="common">Monoblepharis prolifera</name>
    <dbReference type="NCBI Taxonomy" id="1344416"/>
    <lineage>
        <taxon>Eukaryota</taxon>
        <taxon>Fungi</taxon>
        <taxon>Fungi incertae sedis</taxon>
        <taxon>Chytridiomycota</taxon>
        <taxon>Chytridiomycota incertae sedis</taxon>
        <taxon>Monoblepharidomycetes</taxon>
        <taxon>Monoblepharidales</taxon>
        <taxon>Gonapodyaceae</taxon>
        <taxon>Gonapodya</taxon>
    </lineage>
</organism>
<reference evidence="2 3" key="1">
    <citation type="journal article" date="2015" name="Genome Biol. Evol.">
        <title>Phylogenomic analyses indicate that early fungi evolved digesting cell walls of algal ancestors of land plants.</title>
        <authorList>
            <person name="Chang Y."/>
            <person name="Wang S."/>
            <person name="Sekimoto S."/>
            <person name="Aerts A.L."/>
            <person name="Choi C."/>
            <person name="Clum A."/>
            <person name="LaButti K.M."/>
            <person name="Lindquist E.A."/>
            <person name="Yee Ngan C."/>
            <person name="Ohm R.A."/>
            <person name="Salamov A.A."/>
            <person name="Grigoriev I.V."/>
            <person name="Spatafora J.W."/>
            <person name="Berbee M.L."/>
        </authorList>
    </citation>
    <scope>NUCLEOTIDE SEQUENCE [LARGE SCALE GENOMIC DNA]</scope>
    <source>
        <strain evidence="2 3">JEL478</strain>
    </source>
</reference>
<feature type="region of interest" description="Disordered" evidence="1">
    <location>
        <begin position="82"/>
        <end position="154"/>
    </location>
</feature>
<accession>A0A139AIE4</accession>
<dbReference type="AlphaFoldDB" id="A0A139AIE4"/>
<evidence type="ECO:0000313" key="2">
    <source>
        <dbReference type="EMBL" id="KXS16572.1"/>
    </source>
</evidence>
<keyword evidence="3" id="KW-1185">Reference proteome</keyword>
<dbReference type="EMBL" id="KQ965751">
    <property type="protein sequence ID" value="KXS16572.1"/>
    <property type="molecule type" value="Genomic_DNA"/>
</dbReference>
<name>A0A139AIE4_GONPJ</name>
<protein>
    <submittedName>
        <fullName evidence="2">Uncharacterized protein</fullName>
    </submittedName>
</protein>
<feature type="compositionally biased region" description="Pro residues" evidence="1">
    <location>
        <begin position="112"/>
        <end position="123"/>
    </location>
</feature>
<sequence>MQQHPQKLRLRLQLLQQPLCQPHHLQPALKSSPMSQGCDGHLTQSLAKFLQLSEDWLVATLPHTLLRSPLIDLLTRNRVVAPPGGKDSISLTMFPGDHAKAKIRTRPTSAAIPPPASEPPVNPPQTSGVPPVTGAKPSSRVLRPPGGKTSITLG</sequence>
<proteinExistence type="predicted"/>
<evidence type="ECO:0000313" key="3">
    <source>
        <dbReference type="Proteomes" id="UP000070544"/>
    </source>
</evidence>
<dbReference type="Proteomes" id="UP000070544">
    <property type="component" value="Unassembled WGS sequence"/>
</dbReference>
<gene>
    <name evidence="2" type="ORF">M427DRAFT_287759</name>
</gene>
<evidence type="ECO:0000256" key="1">
    <source>
        <dbReference type="SAM" id="MobiDB-lite"/>
    </source>
</evidence>